<dbReference type="InterPro" id="IPR013763">
    <property type="entry name" value="Cyclin-like_dom"/>
</dbReference>
<dbReference type="CDD" id="cd20506">
    <property type="entry name" value="CYCLIN_AtCycA-like_rpt2"/>
    <property type="match status" value="1"/>
</dbReference>
<feature type="domain" description="Cyclin C-terminal" evidence="10">
    <location>
        <begin position="283"/>
        <end position="406"/>
    </location>
</feature>
<dbReference type="InterPro" id="IPR036915">
    <property type="entry name" value="Cyclin-like_sf"/>
</dbReference>
<dbReference type="EMBL" id="DF973324">
    <property type="protein sequence ID" value="GAU25914.1"/>
    <property type="molecule type" value="Genomic_DNA"/>
</dbReference>
<dbReference type="PIRSF" id="PIRSF001771">
    <property type="entry name" value="Cyclin_A_B_D_E"/>
    <property type="match status" value="1"/>
</dbReference>
<dbReference type="InterPro" id="IPR006671">
    <property type="entry name" value="Cyclin_N"/>
</dbReference>
<evidence type="ECO:0000256" key="5">
    <source>
        <dbReference type="ARBA" id="ARBA00023306"/>
    </source>
</evidence>
<feature type="compositionally biased region" description="Low complexity" evidence="8">
    <location>
        <begin position="1"/>
        <end position="15"/>
    </location>
</feature>
<proteinExistence type="inferred from homology"/>
<keyword evidence="12" id="KW-1185">Reference proteome</keyword>
<dbReference type="SMART" id="SM00385">
    <property type="entry name" value="CYCLIN"/>
    <property type="match status" value="1"/>
</dbReference>
<evidence type="ECO:0000256" key="3">
    <source>
        <dbReference type="ARBA" id="ARBA00022618"/>
    </source>
</evidence>
<evidence type="ECO:0000256" key="2">
    <source>
        <dbReference type="ARBA" id="ARBA00011177"/>
    </source>
</evidence>
<dbReference type="GO" id="GO:0051301">
    <property type="term" value="P:cell division"/>
    <property type="evidence" value="ECO:0007669"/>
    <property type="project" value="UniProtKB-KW"/>
</dbReference>
<evidence type="ECO:0000259" key="9">
    <source>
        <dbReference type="SMART" id="SM00385"/>
    </source>
</evidence>
<evidence type="ECO:0000256" key="6">
    <source>
        <dbReference type="ARBA" id="ARBA00032263"/>
    </source>
</evidence>
<dbReference type="InterPro" id="IPR004367">
    <property type="entry name" value="Cyclin_C-dom"/>
</dbReference>
<dbReference type="SMART" id="SM01332">
    <property type="entry name" value="Cyclin_C"/>
    <property type="match status" value="1"/>
</dbReference>
<dbReference type="AlphaFoldDB" id="A0A2Z6M0G6"/>
<evidence type="ECO:0000313" key="11">
    <source>
        <dbReference type="EMBL" id="GAU25914.1"/>
    </source>
</evidence>
<organism evidence="11 12">
    <name type="scientific">Trifolium subterraneum</name>
    <name type="common">Subterranean clover</name>
    <dbReference type="NCBI Taxonomy" id="3900"/>
    <lineage>
        <taxon>Eukaryota</taxon>
        <taxon>Viridiplantae</taxon>
        <taxon>Streptophyta</taxon>
        <taxon>Embryophyta</taxon>
        <taxon>Tracheophyta</taxon>
        <taxon>Spermatophyta</taxon>
        <taxon>Magnoliopsida</taxon>
        <taxon>eudicotyledons</taxon>
        <taxon>Gunneridae</taxon>
        <taxon>Pentapetalae</taxon>
        <taxon>rosids</taxon>
        <taxon>fabids</taxon>
        <taxon>Fabales</taxon>
        <taxon>Fabaceae</taxon>
        <taxon>Papilionoideae</taxon>
        <taxon>50 kb inversion clade</taxon>
        <taxon>NPAAA clade</taxon>
        <taxon>Hologalegina</taxon>
        <taxon>IRL clade</taxon>
        <taxon>Trifolieae</taxon>
        <taxon>Trifolium</taxon>
    </lineage>
</organism>
<comment type="similarity">
    <text evidence="1">Belongs to the cyclin family. Cyclin AB subfamily.</text>
</comment>
<feature type="compositionally biased region" description="Polar residues" evidence="8">
    <location>
        <begin position="74"/>
        <end position="88"/>
    </location>
</feature>
<dbReference type="Proteomes" id="UP000242715">
    <property type="component" value="Unassembled WGS sequence"/>
</dbReference>
<feature type="region of interest" description="Disordered" evidence="8">
    <location>
        <begin position="1"/>
        <end position="88"/>
    </location>
</feature>
<feature type="domain" description="Cyclin-like" evidence="9">
    <location>
        <begin position="287"/>
        <end position="375"/>
    </location>
</feature>
<accession>A0A2Z6M0G6</accession>
<evidence type="ECO:0000256" key="8">
    <source>
        <dbReference type="SAM" id="MobiDB-lite"/>
    </source>
</evidence>
<dbReference type="PANTHER" id="PTHR10177">
    <property type="entry name" value="CYCLINS"/>
    <property type="match status" value="1"/>
</dbReference>
<keyword evidence="5" id="KW-0131">Cell cycle</keyword>
<dbReference type="Gene3D" id="1.10.472.10">
    <property type="entry name" value="Cyclin-like"/>
    <property type="match status" value="1"/>
</dbReference>
<keyword evidence="3" id="KW-0132">Cell division</keyword>
<name>A0A2Z6M0G6_TRISU</name>
<dbReference type="InterPro" id="IPR039361">
    <property type="entry name" value="Cyclin"/>
</dbReference>
<dbReference type="SUPFAM" id="SSF47954">
    <property type="entry name" value="Cyclin-like"/>
    <property type="match status" value="2"/>
</dbReference>
<feature type="compositionally biased region" description="Polar residues" evidence="8">
    <location>
        <begin position="46"/>
        <end position="62"/>
    </location>
</feature>
<dbReference type="FunFam" id="1.10.472.10:FF:000013">
    <property type="entry name" value="Cyclin A1"/>
    <property type="match status" value="1"/>
</dbReference>
<evidence type="ECO:0000256" key="7">
    <source>
        <dbReference type="RuleBase" id="RU000383"/>
    </source>
</evidence>
<dbReference type="Pfam" id="PF02984">
    <property type="entry name" value="Cyclin_C"/>
    <property type="match status" value="1"/>
</dbReference>
<evidence type="ECO:0000259" key="10">
    <source>
        <dbReference type="SMART" id="SM01332"/>
    </source>
</evidence>
<evidence type="ECO:0000313" key="12">
    <source>
        <dbReference type="Proteomes" id="UP000242715"/>
    </source>
</evidence>
<comment type="subunit">
    <text evidence="2">Interacts with the CDC2 protein kinase to form a serine/threonine kinase holoenzyme complex also known as maturation promoting factor (MPF). The cyclin subunit imparts substrate specificity to the complex.</text>
</comment>
<gene>
    <name evidence="11" type="ORF">TSUD_376330</name>
</gene>
<evidence type="ECO:0000256" key="1">
    <source>
        <dbReference type="ARBA" id="ARBA00006955"/>
    </source>
</evidence>
<reference evidence="12" key="1">
    <citation type="journal article" date="2017" name="Front. Plant Sci.">
        <title>Climate Clever Clovers: New Paradigm to Reduce the Environmental Footprint of Ruminants by Breeding Low Methanogenic Forages Utilizing Haplotype Variation.</title>
        <authorList>
            <person name="Kaur P."/>
            <person name="Appels R."/>
            <person name="Bayer P.E."/>
            <person name="Keeble-Gagnere G."/>
            <person name="Wang J."/>
            <person name="Hirakawa H."/>
            <person name="Shirasawa K."/>
            <person name="Vercoe P."/>
            <person name="Stefanova K."/>
            <person name="Durmic Z."/>
            <person name="Nichols P."/>
            <person name="Revell C."/>
            <person name="Isobe S.N."/>
            <person name="Edwards D."/>
            <person name="Erskine W."/>
        </authorList>
    </citation>
    <scope>NUCLEOTIDE SEQUENCE [LARGE SCALE GENOMIC DNA]</scope>
    <source>
        <strain evidence="12">cv. Daliak</strain>
    </source>
</reference>
<dbReference type="GO" id="GO:0044772">
    <property type="term" value="P:mitotic cell cycle phase transition"/>
    <property type="evidence" value="ECO:0007669"/>
    <property type="project" value="InterPro"/>
</dbReference>
<protein>
    <recommendedName>
        <fullName evidence="6">B-like cyclin</fullName>
    </recommendedName>
</protein>
<dbReference type="GO" id="GO:0016538">
    <property type="term" value="F:cyclin-dependent protein serine/threonine kinase regulator activity"/>
    <property type="evidence" value="ECO:0007669"/>
    <property type="project" value="InterPro"/>
</dbReference>
<dbReference type="Pfam" id="PF00134">
    <property type="entry name" value="Cyclin_N"/>
    <property type="match status" value="1"/>
</dbReference>
<dbReference type="InterPro" id="IPR046965">
    <property type="entry name" value="Cyclin_A/B-like"/>
</dbReference>
<evidence type="ECO:0000256" key="4">
    <source>
        <dbReference type="ARBA" id="ARBA00023127"/>
    </source>
</evidence>
<dbReference type="OrthoDB" id="5590282at2759"/>
<sequence>MSNRRSSFSSSTTSSMAKRHPPVTVTASENNAGKVLASAKKRPPLTNLTNQNGPRNSSSSLVTKVAKTKKEPSLCNSSSSAISGNKKPTLSNVKSATVVFPKAITTSTTASSTFSERNGVRNEVVVPLVGSTFNVPVSSSMDLSSPGKSDGMSVSMDETMSSCDSFKSPDIEYVDNSDVPAVDSIERKTFCSLNISDSNYPTGNICSRDILVELEKGDKIVNIDNDHVDPQLCASFACDIYKHLRASEVEEFCYITDNTYFKEEVLQMESTVLNFLKFEMTAPTIKCFLRRFVRAAQGVDEVPSLQLECLTNYIAELSLLEYSMLCYAPSLIAASSIFLAKYMLFPSMKPWNPTLQHYTQYQPADLRVCVKDLHRLCCNSPNSNLPAIKEKYNQHKYKYVAKKYCPPSIPQEFFQN</sequence>
<keyword evidence="4 7" id="KW-0195">Cyclin</keyword>